<dbReference type="Proteomes" id="UP000004407">
    <property type="component" value="Unassembled WGS sequence"/>
</dbReference>
<comment type="caution">
    <text evidence="1">The sequence shown here is derived from an EMBL/GenBank/DDBJ whole genome shotgun (WGS) entry which is preliminary data.</text>
</comment>
<dbReference type="AlphaFoldDB" id="G6AXP8"/>
<sequence>MPILKSDKGYYIIISGRCGITYFDEQNKEFILDAEMVNSPLYDFVVSSKNITTSGEVLSDKDIKKIIQRVYELCSDNNIKLLITEN</sequence>
<protein>
    <submittedName>
        <fullName evidence="1">Uncharacterized protein</fullName>
    </submittedName>
</protein>
<dbReference type="RefSeq" id="WP_007899513.1">
    <property type="nucleotide sequence ID" value="NZ_JH379421.1"/>
</dbReference>
<organism evidence="1 2">
    <name type="scientific">Leyella stercorea DSM 18206</name>
    <dbReference type="NCBI Taxonomy" id="1002367"/>
    <lineage>
        <taxon>Bacteria</taxon>
        <taxon>Pseudomonadati</taxon>
        <taxon>Bacteroidota</taxon>
        <taxon>Bacteroidia</taxon>
        <taxon>Bacteroidales</taxon>
        <taxon>Prevotellaceae</taxon>
        <taxon>Leyella</taxon>
    </lineage>
</organism>
<dbReference type="GeneID" id="78337079"/>
<dbReference type="EMBL" id="AFZZ01000124">
    <property type="protein sequence ID" value="EHJ40185.1"/>
    <property type="molecule type" value="Genomic_DNA"/>
</dbReference>
<accession>G6AXP8</accession>
<proteinExistence type="predicted"/>
<reference evidence="1 2" key="1">
    <citation type="submission" date="2011-08" db="EMBL/GenBank/DDBJ databases">
        <authorList>
            <person name="Weinstock G."/>
            <person name="Sodergren E."/>
            <person name="Clifton S."/>
            <person name="Fulton L."/>
            <person name="Fulton B."/>
            <person name="Courtney L."/>
            <person name="Fronick C."/>
            <person name="Harrison M."/>
            <person name="Strong C."/>
            <person name="Farmer C."/>
            <person name="Delahaunty K."/>
            <person name="Markovic C."/>
            <person name="Hall O."/>
            <person name="Minx P."/>
            <person name="Tomlinson C."/>
            <person name="Mitreva M."/>
            <person name="Hou S."/>
            <person name="Chen J."/>
            <person name="Wollam A."/>
            <person name="Pepin K.H."/>
            <person name="Johnson M."/>
            <person name="Bhonagiri V."/>
            <person name="Zhang X."/>
            <person name="Suruliraj S."/>
            <person name="Warren W."/>
            <person name="Chinwalla A."/>
            <person name="Mardis E.R."/>
            <person name="Wilson R.K."/>
        </authorList>
    </citation>
    <scope>NUCLEOTIDE SEQUENCE [LARGE SCALE GENOMIC DNA]</scope>
    <source>
        <strain evidence="1 2">DSM 18206</strain>
    </source>
</reference>
<name>G6AXP8_9BACT</name>
<evidence type="ECO:0000313" key="2">
    <source>
        <dbReference type="Proteomes" id="UP000004407"/>
    </source>
</evidence>
<dbReference type="HOGENOM" id="CLU_2491290_0_0_10"/>
<gene>
    <name evidence="1" type="ORF">HMPREF0673_01404</name>
</gene>
<evidence type="ECO:0000313" key="1">
    <source>
        <dbReference type="EMBL" id="EHJ40185.1"/>
    </source>
</evidence>
<dbReference type="eggNOG" id="ENOG5032PTI">
    <property type="taxonomic scope" value="Bacteria"/>
</dbReference>